<dbReference type="InterPro" id="IPR004360">
    <property type="entry name" value="Glyas_Fos-R_dOase_dom"/>
</dbReference>
<gene>
    <name evidence="2" type="ORF">METZ01_LOCUS222065</name>
</gene>
<dbReference type="PANTHER" id="PTHR36110">
    <property type="entry name" value="RING-CLEAVING DIOXYGENASE MHQE-RELATED"/>
    <property type="match status" value="1"/>
</dbReference>
<dbReference type="InterPro" id="IPR052537">
    <property type="entry name" value="Extradiol_RC_dioxygenase"/>
</dbReference>
<feature type="domain" description="VOC" evidence="1">
    <location>
        <begin position="5"/>
        <end position="137"/>
    </location>
</feature>
<dbReference type="Pfam" id="PF00903">
    <property type="entry name" value="Glyoxalase"/>
    <property type="match status" value="1"/>
</dbReference>
<dbReference type="InterPro" id="IPR037523">
    <property type="entry name" value="VOC_core"/>
</dbReference>
<reference evidence="2" key="1">
    <citation type="submission" date="2018-05" db="EMBL/GenBank/DDBJ databases">
        <authorList>
            <person name="Lanie J.A."/>
            <person name="Ng W.-L."/>
            <person name="Kazmierczak K.M."/>
            <person name="Andrzejewski T.M."/>
            <person name="Davidsen T.M."/>
            <person name="Wayne K.J."/>
            <person name="Tettelin H."/>
            <person name="Glass J.I."/>
            <person name="Rusch D."/>
            <person name="Podicherti R."/>
            <person name="Tsui H.-C.T."/>
            <person name="Winkler M.E."/>
        </authorList>
    </citation>
    <scope>NUCLEOTIDE SEQUENCE</scope>
</reference>
<dbReference type="InterPro" id="IPR029068">
    <property type="entry name" value="Glyas_Bleomycin-R_OHBP_Dase"/>
</dbReference>
<dbReference type="CDD" id="cd06587">
    <property type="entry name" value="VOC"/>
    <property type="match status" value="1"/>
</dbReference>
<accession>A0A382G4W4</accession>
<sequence>MRFSGINHLAMITGDMDKTIAFYRDILGMPLVATTGNQPNGYPFRHYFFKMGESSTIAFFEWPGMVQEKHKPAGLPINGSLQFDHISFNVDDHEALVNLKIHLENCGLEVTEMIDHRIIHSIYFTDPNGIALEASYWVSDPTQNEETDYSDHRFFEDPDPVSSVRDSQSVTYGHKSAHDTIMNLNLD</sequence>
<dbReference type="SUPFAM" id="SSF54593">
    <property type="entry name" value="Glyoxalase/Bleomycin resistance protein/Dihydroxybiphenyl dioxygenase"/>
    <property type="match status" value="1"/>
</dbReference>
<dbReference type="PANTHER" id="PTHR36110:SF3">
    <property type="entry name" value="VOC DOMAIN-CONTAINING PROTEIN"/>
    <property type="match status" value="1"/>
</dbReference>
<dbReference type="EMBL" id="UINC01053099">
    <property type="protein sequence ID" value="SVB69211.1"/>
    <property type="molecule type" value="Genomic_DNA"/>
</dbReference>
<evidence type="ECO:0000313" key="2">
    <source>
        <dbReference type="EMBL" id="SVB69211.1"/>
    </source>
</evidence>
<protein>
    <recommendedName>
        <fullName evidence="1">VOC domain-containing protein</fullName>
    </recommendedName>
</protein>
<proteinExistence type="predicted"/>
<dbReference type="PROSITE" id="PS51819">
    <property type="entry name" value="VOC"/>
    <property type="match status" value="1"/>
</dbReference>
<organism evidence="2">
    <name type="scientific">marine metagenome</name>
    <dbReference type="NCBI Taxonomy" id="408172"/>
    <lineage>
        <taxon>unclassified sequences</taxon>
        <taxon>metagenomes</taxon>
        <taxon>ecological metagenomes</taxon>
    </lineage>
</organism>
<dbReference type="AlphaFoldDB" id="A0A382G4W4"/>
<name>A0A382G4W4_9ZZZZ</name>
<dbReference type="Gene3D" id="3.10.180.10">
    <property type="entry name" value="2,3-Dihydroxybiphenyl 1,2-Dioxygenase, domain 1"/>
    <property type="match status" value="1"/>
</dbReference>
<evidence type="ECO:0000259" key="1">
    <source>
        <dbReference type="PROSITE" id="PS51819"/>
    </source>
</evidence>